<dbReference type="GO" id="GO:1990380">
    <property type="term" value="F:K48-linked deubiquitinase activity"/>
    <property type="evidence" value="ECO:0007669"/>
    <property type="project" value="InterPro"/>
</dbReference>
<evidence type="ECO:0000256" key="1">
    <source>
        <dbReference type="ARBA" id="ARBA00011074"/>
    </source>
</evidence>
<keyword evidence="4" id="KW-1185">Reference proteome</keyword>
<proteinExistence type="inferred from homology"/>
<dbReference type="PANTHER" id="PTHR12473:SF8">
    <property type="entry name" value="UBIQUITIN CARBOXYL-TERMINAL HYDROLASE MINDY-4-RELATED"/>
    <property type="match status" value="1"/>
</dbReference>
<dbReference type="PANTHER" id="PTHR12473">
    <property type="entry name" value="UBIQUITIN CARBOXYL-TERMINAL HYDROLASE MINDY-4-RELATED"/>
    <property type="match status" value="1"/>
</dbReference>
<reference evidence="3 4" key="1">
    <citation type="journal article" date="2014" name="Genome Biol. Evol.">
        <title>The secreted proteins of Achlya hypogyna and Thraustotheca clavata identify the ancestral oomycete secretome and reveal gene acquisitions by horizontal gene transfer.</title>
        <authorList>
            <person name="Misner I."/>
            <person name="Blouin N."/>
            <person name="Leonard G."/>
            <person name="Richards T.A."/>
            <person name="Lane C.E."/>
        </authorList>
    </citation>
    <scope>NUCLEOTIDE SEQUENCE [LARGE SCALE GENOMIC DNA]</scope>
    <source>
        <strain evidence="3 4">ATCC 34112</strain>
    </source>
</reference>
<comment type="caution">
    <text evidence="3">The sequence shown here is derived from an EMBL/GenBank/DDBJ whole genome shotgun (WGS) entry which is preliminary data.</text>
</comment>
<organism evidence="3 4">
    <name type="scientific">Thraustotheca clavata</name>
    <dbReference type="NCBI Taxonomy" id="74557"/>
    <lineage>
        <taxon>Eukaryota</taxon>
        <taxon>Sar</taxon>
        <taxon>Stramenopiles</taxon>
        <taxon>Oomycota</taxon>
        <taxon>Saprolegniomycetes</taxon>
        <taxon>Saprolegniales</taxon>
        <taxon>Achlyaceae</taxon>
        <taxon>Thraustotheca</taxon>
    </lineage>
</organism>
<dbReference type="SUPFAM" id="SSF46689">
    <property type="entry name" value="Homeodomain-like"/>
    <property type="match status" value="1"/>
</dbReference>
<accession>A0A1V9YW22</accession>
<evidence type="ECO:0000313" key="4">
    <source>
        <dbReference type="Proteomes" id="UP000243217"/>
    </source>
</evidence>
<dbReference type="GO" id="GO:0004843">
    <property type="term" value="F:cysteine-type deubiquitinase activity"/>
    <property type="evidence" value="ECO:0007669"/>
    <property type="project" value="UniProtKB-EC"/>
</dbReference>
<dbReference type="SMART" id="SM01174">
    <property type="entry name" value="DUF4205"/>
    <property type="match status" value="1"/>
</dbReference>
<evidence type="ECO:0000259" key="2">
    <source>
        <dbReference type="PROSITE" id="PS50090"/>
    </source>
</evidence>
<gene>
    <name evidence="3" type="ORF">THRCLA_09511</name>
</gene>
<dbReference type="PROSITE" id="PS50090">
    <property type="entry name" value="MYB_LIKE"/>
    <property type="match status" value="1"/>
</dbReference>
<feature type="domain" description="Myb-like" evidence="2">
    <location>
        <begin position="104"/>
        <end position="154"/>
    </location>
</feature>
<dbReference type="OrthoDB" id="10263628at2759"/>
<sequence>MATHEDVREASTTMNDIEQQSEMLVMDYLRSSRCMKTMDALSKWITDKAKKSHRAKSTSEIFNNDVAAYKESSGKSSSVLEYMIGMRKQSKLSCISPDVQVAEKKEWTSEDIALLKKAAKNTANISDKTERWKNVGSVLGRSKRDCYEKYKELKKERKVKVGNVAVAKPSKEKTKIKKVEKEELKLSQPWIEPKKLLSQRQGASVVPEATTLSMVSKSNKYEAVTVIEDCDDFDTTFEQTAPSKISSVPTRSGTTAQGKLINSSDAASIRKLLFSDPKMRLSAHWTDQGFSFAKDKNLKFGIIQLEGGPCGVMAVVQAYTLNYLTQDSNIDWQNPTTDQQNMALTRALTQIIWQAGSGKGCTVALQGQTKTIESLLLSTLTSQAQARDFIQTNLTQFMNEKGYGVVLLVVSVILSRGTLVVQGDMDAPTGVPSTLVGAHDYCTQEIVNLLLVGYASSNVFDGNQDLGSESDKMLLRGIQKQGTVGFLTLFEAYEYMVVGQHLKQPYIDIWVICSESHYSVLFGDPKKRITTGDKSFDLFYFDGLANQDELIRLTIDPNGLEEPMKPNHNDKTLVPPLDLVIRTKWSLATIDWNGTEPLL</sequence>
<dbReference type="InterPro" id="IPR009057">
    <property type="entry name" value="Homeodomain-like_sf"/>
</dbReference>
<dbReference type="InterPro" id="IPR001005">
    <property type="entry name" value="SANT/Myb"/>
</dbReference>
<comment type="similarity">
    <text evidence="1">Belongs to the MINDY deubiquitinase family. FAM188 subfamily.</text>
</comment>
<dbReference type="EMBL" id="JNBS01002630">
    <property type="protein sequence ID" value="OQR89912.1"/>
    <property type="molecule type" value="Genomic_DNA"/>
</dbReference>
<evidence type="ECO:0000313" key="3">
    <source>
        <dbReference type="EMBL" id="OQR89912.1"/>
    </source>
</evidence>
<dbReference type="SMART" id="SM00717">
    <property type="entry name" value="SANT"/>
    <property type="match status" value="1"/>
</dbReference>
<dbReference type="InterPro" id="IPR025257">
    <property type="entry name" value="MINDY-3/4_CD"/>
</dbReference>
<dbReference type="Pfam" id="PF13898">
    <property type="entry name" value="MINDY-3_4_CD"/>
    <property type="match status" value="1"/>
</dbReference>
<dbReference type="Proteomes" id="UP000243217">
    <property type="component" value="Unassembled WGS sequence"/>
</dbReference>
<dbReference type="AlphaFoldDB" id="A0A1V9YW22"/>
<dbReference type="InterPro" id="IPR039785">
    <property type="entry name" value="MINY3/4"/>
</dbReference>
<name>A0A1V9YW22_9STRA</name>
<protein>
    <recommendedName>
        <fullName evidence="2">Myb-like domain-containing protein</fullName>
    </recommendedName>
</protein>
<dbReference type="Gene3D" id="1.10.10.60">
    <property type="entry name" value="Homeodomain-like"/>
    <property type="match status" value="1"/>
</dbReference>
<dbReference type="GO" id="GO:0006508">
    <property type="term" value="P:proteolysis"/>
    <property type="evidence" value="ECO:0007669"/>
    <property type="project" value="UniProtKB-KW"/>
</dbReference>
<dbReference type="GO" id="GO:0071108">
    <property type="term" value="P:protein K48-linked deubiquitination"/>
    <property type="evidence" value="ECO:0007669"/>
    <property type="project" value="InterPro"/>
</dbReference>